<evidence type="ECO:0000313" key="2">
    <source>
        <dbReference type="EMBL" id="TQL95237.1"/>
    </source>
</evidence>
<keyword evidence="1" id="KW-0812">Transmembrane</keyword>
<protein>
    <submittedName>
        <fullName evidence="2">Uncharacterized protein</fullName>
    </submittedName>
</protein>
<organism evidence="2 3">
    <name type="scientific">Actinoallomurus bryophytorum</name>
    <dbReference type="NCBI Taxonomy" id="1490222"/>
    <lineage>
        <taxon>Bacteria</taxon>
        <taxon>Bacillati</taxon>
        <taxon>Actinomycetota</taxon>
        <taxon>Actinomycetes</taxon>
        <taxon>Streptosporangiales</taxon>
        <taxon>Thermomonosporaceae</taxon>
        <taxon>Actinoallomurus</taxon>
    </lineage>
</organism>
<keyword evidence="1" id="KW-1133">Transmembrane helix</keyword>
<dbReference type="AlphaFoldDB" id="A0A543CE66"/>
<dbReference type="EMBL" id="VFOZ01000001">
    <property type="protein sequence ID" value="TQL95237.1"/>
    <property type="molecule type" value="Genomic_DNA"/>
</dbReference>
<feature type="transmembrane region" description="Helical" evidence="1">
    <location>
        <begin position="12"/>
        <end position="40"/>
    </location>
</feature>
<sequence>MEQKSDFPLPVAAAPAYLTATVAGVSAAGALVVLVMVGYLLATMGPLSGQPVATLVFVFFPVLAFGLLASATVMALLARGEFRLLRNPPVFTADGVRLRVFARRGYDVFVPWDRVSRLRIADVGPRPFLVVDVPGAEDLVGDDPDRAERLRRTRERFEGAAFVYGLRGALIHAEDLDAVVGRLSDGAVALDY</sequence>
<evidence type="ECO:0000256" key="1">
    <source>
        <dbReference type="SAM" id="Phobius"/>
    </source>
</evidence>
<dbReference type="RefSeq" id="WP_141953211.1">
    <property type="nucleotide sequence ID" value="NZ_VFOZ01000001.1"/>
</dbReference>
<proteinExistence type="predicted"/>
<evidence type="ECO:0000313" key="3">
    <source>
        <dbReference type="Proteomes" id="UP000316096"/>
    </source>
</evidence>
<gene>
    <name evidence="2" type="ORF">FB559_0735</name>
</gene>
<dbReference type="Proteomes" id="UP000316096">
    <property type="component" value="Unassembled WGS sequence"/>
</dbReference>
<comment type="caution">
    <text evidence="2">The sequence shown here is derived from an EMBL/GenBank/DDBJ whole genome shotgun (WGS) entry which is preliminary data.</text>
</comment>
<keyword evidence="1" id="KW-0472">Membrane</keyword>
<keyword evidence="3" id="KW-1185">Reference proteome</keyword>
<feature type="transmembrane region" description="Helical" evidence="1">
    <location>
        <begin position="52"/>
        <end position="77"/>
    </location>
</feature>
<accession>A0A543CE66</accession>
<name>A0A543CE66_9ACTN</name>
<reference evidence="2 3" key="1">
    <citation type="submission" date="2019-06" db="EMBL/GenBank/DDBJ databases">
        <title>Sequencing the genomes of 1000 actinobacteria strains.</title>
        <authorList>
            <person name="Klenk H.-P."/>
        </authorList>
    </citation>
    <scope>NUCLEOTIDE SEQUENCE [LARGE SCALE GENOMIC DNA]</scope>
    <source>
        <strain evidence="2 3">DSM 102200</strain>
    </source>
</reference>